<dbReference type="EMBL" id="JAFMPK010000024">
    <property type="protein sequence ID" value="MBO0608272.1"/>
    <property type="molecule type" value="Genomic_DNA"/>
</dbReference>
<feature type="transmembrane region" description="Helical" evidence="1">
    <location>
        <begin position="109"/>
        <end position="129"/>
    </location>
</feature>
<evidence type="ECO:0000313" key="3">
    <source>
        <dbReference type="Proteomes" id="UP000664617"/>
    </source>
</evidence>
<reference evidence="2 3" key="1">
    <citation type="submission" date="2021-03" db="EMBL/GenBank/DDBJ databases">
        <authorList>
            <person name="Xin L."/>
        </authorList>
    </citation>
    <scope>NUCLEOTIDE SEQUENCE [LARGE SCALE GENOMIC DNA]</scope>
    <source>
        <strain evidence="2 3">XHU 5031</strain>
    </source>
</reference>
<evidence type="ECO:0008006" key="4">
    <source>
        <dbReference type="Google" id="ProtNLM"/>
    </source>
</evidence>
<protein>
    <recommendedName>
        <fullName evidence="4">Type II secretion system protein GspF domain-containing protein</fullName>
    </recommendedName>
</protein>
<feature type="transmembrane region" description="Helical" evidence="1">
    <location>
        <begin position="135"/>
        <end position="153"/>
    </location>
</feature>
<feature type="transmembrane region" description="Helical" evidence="1">
    <location>
        <begin position="291"/>
        <end position="309"/>
    </location>
</feature>
<dbReference type="PANTHER" id="PTHR35007:SF1">
    <property type="entry name" value="PILUS ASSEMBLY PROTEIN"/>
    <property type="match status" value="1"/>
</dbReference>
<dbReference type="Proteomes" id="UP000664617">
    <property type="component" value="Unassembled WGS sequence"/>
</dbReference>
<name>A0ABS3I5K8_9MICO</name>
<keyword evidence="1" id="KW-1133">Transmembrane helix</keyword>
<dbReference type="RefSeq" id="WP_207274252.1">
    <property type="nucleotide sequence ID" value="NZ_JAFMPK010000024.1"/>
</dbReference>
<reference evidence="3" key="2">
    <citation type="submission" date="2023-07" db="EMBL/GenBank/DDBJ databases">
        <title>Myceligenerans salitolerans sp. nov., a halotolerant actinomycete isolated from a salt lake in Xinjiang, China.</title>
        <authorList>
            <person name="Guan T."/>
        </authorList>
    </citation>
    <scope>NUCLEOTIDE SEQUENCE [LARGE SCALE GENOMIC DNA]</scope>
    <source>
        <strain evidence="3">XHU 5031</strain>
    </source>
</reference>
<keyword evidence="1" id="KW-0812">Transmembrane</keyword>
<dbReference type="PANTHER" id="PTHR35007">
    <property type="entry name" value="INTEGRAL MEMBRANE PROTEIN-RELATED"/>
    <property type="match status" value="1"/>
</dbReference>
<keyword evidence="3" id="KW-1185">Reference proteome</keyword>
<sequence>MMFLGGIWPAAVAGAVAGLGLWLVIRALVPTQPGLQSALDRLSGEDKLASIELSDDGGSGSSRTEQVTQQFGAWAQRRLPLPLLTRAGPSAADLDLIGKTATEHYGAKALGAVVVLVGVPFIGLMASMLNLGLPVGLPFGAALVLATGAWFLPDLEARGKARKARQEFTRAVSTYLELLAIERISGAGATQATFAAAQVAESWPFRRIAEALERGRWEGEPPWTALRELGREVEVDALGEVASIVELAGTQGSAIRDQLQSKAAAMRDAQLDVEQQIAHDATVRMTVPGTLTVFVYFIMLIFPIGVTMFEQLP</sequence>
<accession>A0ABS3I5K8</accession>
<keyword evidence="1" id="KW-0472">Membrane</keyword>
<evidence type="ECO:0000256" key="1">
    <source>
        <dbReference type="SAM" id="Phobius"/>
    </source>
</evidence>
<feature type="transmembrane region" description="Helical" evidence="1">
    <location>
        <begin position="6"/>
        <end position="29"/>
    </location>
</feature>
<evidence type="ECO:0000313" key="2">
    <source>
        <dbReference type="EMBL" id="MBO0608272.1"/>
    </source>
</evidence>
<proteinExistence type="predicted"/>
<comment type="caution">
    <text evidence="2">The sequence shown here is derived from an EMBL/GenBank/DDBJ whole genome shotgun (WGS) entry which is preliminary data.</text>
</comment>
<gene>
    <name evidence="2" type="ORF">J0911_04440</name>
</gene>
<organism evidence="2 3">
    <name type="scientific">Myceligenerans salitolerans</name>
    <dbReference type="NCBI Taxonomy" id="1230528"/>
    <lineage>
        <taxon>Bacteria</taxon>
        <taxon>Bacillati</taxon>
        <taxon>Actinomycetota</taxon>
        <taxon>Actinomycetes</taxon>
        <taxon>Micrococcales</taxon>
        <taxon>Promicromonosporaceae</taxon>
        <taxon>Myceligenerans</taxon>
    </lineage>
</organism>